<reference evidence="1 2" key="1">
    <citation type="journal article" date="2019" name="Commun. Biol.">
        <title>The bagworm genome reveals a unique fibroin gene that provides high tensile strength.</title>
        <authorList>
            <person name="Kono N."/>
            <person name="Nakamura H."/>
            <person name="Ohtoshi R."/>
            <person name="Tomita M."/>
            <person name="Numata K."/>
            <person name="Arakawa K."/>
        </authorList>
    </citation>
    <scope>NUCLEOTIDE SEQUENCE [LARGE SCALE GENOMIC DNA]</scope>
</reference>
<comment type="caution">
    <text evidence="1">The sequence shown here is derived from an EMBL/GenBank/DDBJ whole genome shotgun (WGS) entry which is preliminary data.</text>
</comment>
<name>A0A4C1WT42_EUMVA</name>
<sequence length="246" mass="27994">MDFWGDVPFLFHTRGINMNKKTTTQRKRRLEKAKLKRQERIANESVVHKRQRLEKIRIVNIDVQRFTCRSERLGYISRAVAPDVTLPLRACAECYRRPIESPSCSRCQLRFHCPDISTDAAGDPPLCIEEGIRNPIEGGECHQNSHSLDEIQQHKLLLHVCVGEFPTDQKIIAPSEFVYKQLQKLNLGTKFQVDDLVAVELRSHTYGSDSDSTLVFNPSSVLNFSPAVNSDSTSNYSFDSEEAEGK</sequence>
<protein>
    <submittedName>
        <fullName evidence="1">Uncharacterized protein</fullName>
    </submittedName>
</protein>
<dbReference type="AlphaFoldDB" id="A0A4C1WT42"/>
<dbReference type="Proteomes" id="UP000299102">
    <property type="component" value="Unassembled WGS sequence"/>
</dbReference>
<evidence type="ECO:0000313" key="1">
    <source>
        <dbReference type="EMBL" id="GBP53489.1"/>
    </source>
</evidence>
<keyword evidence="2" id="KW-1185">Reference proteome</keyword>
<organism evidence="1 2">
    <name type="scientific">Eumeta variegata</name>
    <name type="common">Bagworm moth</name>
    <name type="synonym">Eumeta japonica</name>
    <dbReference type="NCBI Taxonomy" id="151549"/>
    <lineage>
        <taxon>Eukaryota</taxon>
        <taxon>Metazoa</taxon>
        <taxon>Ecdysozoa</taxon>
        <taxon>Arthropoda</taxon>
        <taxon>Hexapoda</taxon>
        <taxon>Insecta</taxon>
        <taxon>Pterygota</taxon>
        <taxon>Neoptera</taxon>
        <taxon>Endopterygota</taxon>
        <taxon>Lepidoptera</taxon>
        <taxon>Glossata</taxon>
        <taxon>Ditrysia</taxon>
        <taxon>Tineoidea</taxon>
        <taxon>Psychidae</taxon>
        <taxon>Oiketicinae</taxon>
        <taxon>Eumeta</taxon>
    </lineage>
</organism>
<evidence type="ECO:0000313" key="2">
    <source>
        <dbReference type="Proteomes" id="UP000299102"/>
    </source>
</evidence>
<dbReference type="EMBL" id="BGZK01000626">
    <property type="protein sequence ID" value="GBP53489.1"/>
    <property type="molecule type" value="Genomic_DNA"/>
</dbReference>
<accession>A0A4C1WT42</accession>
<proteinExistence type="predicted"/>
<gene>
    <name evidence="1" type="ORF">EVAR_49676_1</name>
</gene>